<proteinExistence type="predicted"/>
<dbReference type="AlphaFoldDB" id="A0A6L2KLK1"/>
<name>A0A6L2KLK1_TANCI</name>
<dbReference type="EMBL" id="BKCJ010002595">
    <property type="protein sequence ID" value="GEU49650.1"/>
    <property type="molecule type" value="Genomic_DNA"/>
</dbReference>
<comment type="caution">
    <text evidence="1">The sequence shown here is derived from an EMBL/GenBank/DDBJ whole genome shotgun (WGS) entry which is preliminary data.</text>
</comment>
<organism evidence="1">
    <name type="scientific">Tanacetum cinerariifolium</name>
    <name type="common">Dalmatian daisy</name>
    <name type="synonym">Chrysanthemum cinerariifolium</name>
    <dbReference type="NCBI Taxonomy" id="118510"/>
    <lineage>
        <taxon>Eukaryota</taxon>
        <taxon>Viridiplantae</taxon>
        <taxon>Streptophyta</taxon>
        <taxon>Embryophyta</taxon>
        <taxon>Tracheophyta</taxon>
        <taxon>Spermatophyta</taxon>
        <taxon>Magnoliopsida</taxon>
        <taxon>eudicotyledons</taxon>
        <taxon>Gunneridae</taxon>
        <taxon>Pentapetalae</taxon>
        <taxon>asterids</taxon>
        <taxon>campanulids</taxon>
        <taxon>Asterales</taxon>
        <taxon>Asteraceae</taxon>
        <taxon>Asteroideae</taxon>
        <taxon>Anthemideae</taxon>
        <taxon>Anthemidinae</taxon>
        <taxon>Tanacetum</taxon>
    </lineage>
</organism>
<accession>A0A6L2KLK1</accession>
<protein>
    <submittedName>
        <fullName evidence="1">Uncharacterized protein</fullName>
    </submittedName>
</protein>
<sequence>MTRKGKGVLIEEIMNHDDNDGVGKEFYVDNRYSGKLLLSAEKMITNWTFEFIKLLEEIDHEFGGWMMLALNRQMNENLYYGPNKVDFQQDFFTIYDQPIDDERDVVPVEVVAEEMVKEDAFDGDDGVISTDDGDLILDNMYVATVAQEMLEDDDRDVIPTEVYDEMVTQEMLKDQDGDVIPTKVYDAMVAQEMLED</sequence>
<reference evidence="1" key="1">
    <citation type="journal article" date="2019" name="Sci. Rep.">
        <title>Draft genome of Tanacetum cinerariifolium, the natural source of mosquito coil.</title>
        <authorList>
            <person name="Yamashiro T."/>
            <person name="Shiraishi A."/>
            <person name="Satake H."/>
            <person name="Nakayama K."/>
        </authorList>
    </citation>
    <scope>NUCLEOTIDE SEQUENCE</scope>
</reference>
<evidence type="ECO:0000313" key="1">
    <source>
        <dbReference type="EMBL" id="GEU49650.1"/>
    </source>
</evidence>
<gene>
    <name evidence="1" type="ORF">Tci_021628</name>
</gene>